<keyword evidence="2" id="KW-0614">Plasmid</keyword>
<dbReference type="Proteomes" id="UP000008721">
    <property type="component" value="Plasmid pSULKU02"/>
</dbReference>
<feature type="transmembrane region" description="Helical" evidence="1">
    <location>
        <begin position="25"/>
        <end position="42"/>
    </location>
</feature>
<dbReference type="KEGG" id="sku:Sulku_2699"/>
<dbReference type="HOGENOM" id="CLU_3030758_0_0_7"/>
<gene>
    <name evidence="2" type="ordered locus">Sulku_2699</name>
</gene>
<keyword evidence="3" id="KW-1185">Reference proteome</keyword>
<geneLocation type="plasmid" evidence="2 3">
    <name>pSULKU02</name>
</geneLocation>
<protein>
    <submittedName>
        <fullName evidence="2">Uncharacterized protein</fullName>
    </submittedName>
</protein>
<organism evidence="2 3">
    <name type="scientific">Sulfuricurvum kujiense (strain ATCC BAA-921 / DSM 16994 / JCM 11577 / YK-1)</name>
    <dbReference type="NCBI Taxonomy" id="709032"/>
    <lineage>
        <taxon>Bacteria</taxon>
        <taxon>Pseudomonadati</taxon>
        <taxon>Campylobacterota</taxon>
        <taxon>Epsilonproteobacteria</taxon>
        <taxon>Campylobacterales</taxon>
        <taxon>Sulfurimonadaceae</taxon>
        <taxon>Sulfuricurvum</taxon>
    </lineage>
</organism>
<accession>E4U3T3</accession>
<keyword evidence="1" id="KW-1133">Transmembrane helix</keyword>
<evidence type="ECO:0000313" key="2">
    <source>
        <dbReference type="EMBL" id="ADR35349.1"/>
    </source>
</evidence>
<reference evidence="2 3" key="1">
    <citation type="journal article" date="2012" name="Stand. Genomic Sci.">
        <title>Complete genome sequence of the sulfur compounds oxidizing chemolithoautotroph Sulfuricurvum kujiense type strain (YK-1(T)).</title>
        <authorList>
            <person name="Han C."/>
            <person name="Kotsyurbenko O."/>
            <person name="Chertkov O."/>
            <person name="Held B."/>
            <person name="Lapidus A."/>
            <person name="Nolan M."/>
            <person name="Lucas S."/>
            <person name="Hammon N."/>
            <person name="Deshpande S."/>
            <person name="Cheng J.F."/>
            <person name="Tapia R."/>
            <person name="Goodwin L.A."/>
            <person name="Pitluck S."/>
            <person name="Liolios K."/>
            <person name="Pagani I."/>
            <person name="Ivanova N."/>
            <person name="Mavromatis K."/>
            <person name="Mikhailova N."/>
            <person name="Pati A."/>
            <person name="Chen A."/>
            <person name="Palaniappan K."/>
            <person name="Land M."/>
            <person name="Hauser L."/>
            <person name="Chang Y.J."/>
            <person name="Jeffries C.D."/>
            <person name="Brambilla E.M."/>
            <person name="Rohde M."/>
            <person name="Spring S."/>
            <person name="Sikorski J."/>
            <person name="Goker M."/>
            <person name="Woyke T."/>
            <person name="Bristow J."/>
            <person name="Eisen J.A."/>
            <person name="Markowitz V."/>
            <person name="Hugenholtz P."/>
            <person name="Kyrpides N.C."/>
            <person name="Klenk H.P."/>
            <person name="Detter J.C."/>
        </authorList>
    </citation>
    <scope>NUCLEOTIDE SEQUENCE [LARGE SCALE GENOMIC DNA]</scope>
    <source>
        <strain evidence="3">ATCC BAA-921 / DSM 16994 / JCM 11577 / YK-1</strain>
    </source>
</reference>
<keyword evidence="1" id="KW-0472">Membrane</keyword>
<dbReference type="EMBL" id="CP002357">
    <property type="protein sequence ID" value="ADR35349.1"/>
    <property type="molecule type" value="Genomic_DNA"/>
</dbReference>
<evidence type="ECO:0000256" key="1">
    <source>
        <dbReference type="SAM" id="Phobius"/>
    </source>
</evidence>
<name>E4U3T3_SULKY</name>
<evidence type="ECO:0000313" key="3">
    <source>
        <dbReference type="Proteomes" id="UP000008721"/>
    </source>
</evidence>
<proteinExistence type="predicted"/>
<dbReference type="AlphaFoldDB" id="E4U3T3"/>
<sequence>MSALIFFIPALIAGAGVHSIQEFGVAIFLFGIAFTAAAIIFYPQSEFSKRVLELF</sequence>
<keyword evidence="1" id="KW-0812">Transmembrane</keyword>